<dbReference type="HOGENOM" id="CLU_2477048_0_0_5"/>
<protein>
    <submittedName>
        <fullName evidence="1">Uncharacterized protein</fullName>
    </submittedName>
</protein>
<dbReference type="AlphaFoldDB" id="A9IYN7"/>
<accession>A9IYN7</accession>
<gene>
    <name evidence="1" type="ordered locus">BT_2401</name>
</gene>
<dbReference type="Proteomes" id="UP000001592">
    <property type="component" value="Chromosome"/>
</dbReference>
<dbReference type="EMBL" id="AM260525">
    <property type="protein sequence ID" value="CAK02397.1"/>
    <property type="molecule type" value="Genomic_DNA"/>
</dbReference>
<keyword evidence="2" id="KW-1185">Reference proteome</keyword>
<dbReference type="KEGG" id="btr:BT_2401"/>
<evidence type="ECO:0000313" key="2">
    <source>
        <dbReference type="Proteomes" id="UP000001592"/>
    </source>
</evidence>
<sequence>MRFPHGLCVLFICLTMNFLMGFSHKFSYELCREKLKDKKDLDVFLLFSSLQDHKKCQDASFLKICTKIFEIFEDLGEIYPVGVVKSH</sequence>
<name>A9IYN7_BART1</name>
<evidence type="ECO:0000313" key="1">
    <source>
        <dbReference type="EMBL" id="CAK02397.1"/>
    </source>
</evidence>
<organism evidence="1 2">
    <name type="scientific">Bartonella tribocorum (strain DSM 28219 / CCUG 45778 / CIP 105476 / IBS 506)</name>
    <dbReference type="NCBI Taxonomy" id="382640"/>
    <lineage>
        <taxon>Bacteria</taxon>
        <taxon>Pseudomonadati</taxon>
        <taxon>Pseudomonadota</taxon>
        <taxon>Alphaproteobacteria</taxon>
        <taxon>Hyphomicrobiales</taxon>
        <taxon>Bartonellaceae</taxon>
        <taxon>Bartonella</taxon>
    </lineage>
</organism>
<proteinExistence type="predicted"/>
<reference evidence="1 2" key="1">
    <citation type="journal article" date="2007" name="Nat. Genet.">
        <title>Genomic analysis of Bartonella identifies type IV secretion systems as host adaptability factors.</title>
        <authorList>
            <person name="Saenz H.L."/>
            <person name="Engel P."/>
            <person name="Stoeckli M.C."/>
            <person name="Lanz C."/>
            <person name="Raddatz G."/>
            <person name="Vayssier-Taussat M."/>
            <person name="Birtles R."/>
            <person name="Schuster S.C."/>
            <person name="Dehio C."/>
        </authorList>
    </citation>
    <scope>NUCLEOTIDE SEQUENCE [LARGE SCALE GENOMIC DNA]</scope>
    <source>
        <strain evidence="2">DSM 28219 / CCUG 45778 / CIP 105476 / IBS 506</strain>
    </source>
</reference>